<evidence type="ECO:0000256" key="1">
    <source>
        <dbReference type="ARBA" id="ARBA00000085"/>
    </source>
</evidence>
<dbReference type="InterPro" id="IPR005467">
    <property type="entry name" value="His_kinase_dom"/>
</dbReference>
<dbReference type="InterPro" id="IPR004358">
    <property type="entry name" value="Sig_transdc_His_kin-like_C"/>
</dbReference>
<keyword evidence="9 16" id="KW-0418">Kinase</keyword>
<keyword evidence="12" id="KW-0902">Two-component regulatory system</keyword>
<feature type="transmembrane region" description="Helical" evidence="14">
    <location>
        <begin position="177"/>
        <end position="201"/>
    </location>
</feature>
<dbReference type="PANTHER" id="PTHR45528">
    <property type="entry name" value="SENSOR HISTIDINE KINASE CPXA"/>
    <property type="match status" value="1"/>
</dbReference>
<dbReference type="Gene3D" id="3.30.565.10">
    <property type="entry name" value="Histidine kinase-like ATPase, C-terminal domain"/>
    <property type="match status" value="1"/>
</dbReference>
<evidence type="ECO:0000259" key="15">
    <source>
        <dbReference type="PROSITE" id="PS50109"/>
    </source>
</evidence>
<dbReference type="SUPFAM" id="SSF55874">
    <property type="entry name" value="ATPase domain of HSP90 chaperone/DNA topoisomerase II/histidine kinase"/>
    <property type="match status" value="1"/>
</dbReference>
<keyword evidence="5" id="KW-0597">Phosphoprotein</keyword>
<accession>A0A545UAF7</accession>
<feature type="transmembrane region" description="Helical" evidence="14">
    <location>
        <begin position="6"/>
        <end position="27"/>
    </location>
</feature>
<keyword evidence="11 14" id="KW-1133">Transmembrane helix</keyword>
<dbReference type="GO" id="GO:0000155">
    <property type="term" value="F:phosphorelay sensor kinase activity"/>
    <property type="evidence" value="ECO:0007669"/>
    <property type="project" value="InterPro"/>
</dbReference>
<keyword evidence="8" id="KW-0547">Nucleotide-binding</keyword>
<dbReference type="InterPro" id="IPR036097">
    <property type="entry name" value="HisK_dim/P_sf"/>
</dbReference>
<keyword evidence="6" id="KW-0808">Transferase</keyword>
<dbReference type="CDD" id="cd00082">
    <property type="entry name" value="HisKA"/>
    <property type="match status" value="1"/>
</dbReference>
<dbReference type="AlphaFoldDB" id="A0A545UAF7"/>
<evidence type="ECO:0000256" key="2">
    <source>
        <dbReference type="ARBA" id="ARBA00004651"/>
    </source>
</evidence>
<protein>
    <recommendedName>
        <fullName evidence="3">histidine kinase</fullName>
        <ecNumber evidence="3">2.7.13.3</ecNumber>
    </recommendedName>
</protein>
<evidence type="ECO:0000256" key="11">
    <source>
        <dbReference type="ARBA" id="ARBA00022989"/>
    </source>
</evidence>
<keyword evidence="7 14" id="KW-0812">Transmembrane</keyword>
<keyword evidence="10" id="KW-0067">ATP-binding</keyword>
<gene>
    <name evidence="16" type="ORF">FLL46_16185</name>
</gene>
<dbReference type="Gene3D" id="1.10.287.130">
    <property type="match status" value="1"/>
</dbReference>
<dbReference type="GO" id="GO:0005886">
    <property type="term" value="C:plasma membrane"/>
    <property type="evidence" value="ECO:0007669"/>
    <property type="project" value="UniProtKB-SubCell"/>
</dbReference>
<dbReference type="EMBL" id="VIKS01000010">
    <property type="protein sequence ID" value="TQV86454.1"/>
    <property type="molecule type" value="Genomic_DNA"/>
</dbReference>
<evidence type="ECO:0000313" key="16">
    <source>
        <dbReference type="EMBL" id="TQV86454.1"/>
    </source>
</evidence>
<dbReference type="GO" id="GO:0005524">
    <property type="term" value="F:ATP binding"/>
    <property type="evidence" value="ECO:0007669"/>
    <property type="project" value="UniProtKB-KW"/>
</dbReference>
<dbReference type="Proteomes" id="UP000315439">
    <property type="component" value="Unassembled WGS sequence"/>
</dbReference>
<keyword evidence="13 14" id="KW-0472">Membrane</keyword>
<dbReference type="InterPro" id="IPR003661">
    <property type="entry name" value="HisK_dim/P_dom"/>
</dbReference>
<dbReference type="PROSITE" id="PS50109">
    <property type="entry name" value="HIS_KIN"/>
    <property type="match status" value="1"/>
</dbReference>
<dbReference type="SMART" id="SM00388">
    <property type="entry name" value="HisKA"/>
    <property type="match status" value="1"/>
</dbReference>
<name>A0A545UAF7_9GAMM</name>
<dbReference type="InterPro" id="IPR003594">
    <property type="entry name" value="HATPase_dom"/>
</dbReference>
<comment type="caution">
    <text evidence="16">The sequence shown here is derived from an EMBL/GenBank/DDBJ whole genome shotgun (WGS) entry which is preliminary data.</text>
</comment>
<comment type="catalytic activity">
    <reaction evidence="1">
        <text>ATP + protein L-histidine = ADP + protein N-phospho-L-histidine.</text>
        <dbReference type="EC" id="2.7.13.3"/>
    </reaction>
</comment>
<dbReference type="EC" id="2.7.13.3" evidence="3"/>
<dbReference type="Pfam" id="PF00512">
    <property type="entry name" value="HisKA"/>
    <property type="match status" value="1"/>
</dbReference>
<evidence type="ECO:0000256" key="7">
    <source>
        <dbReference type="ARBA" id="ARBA00022692"/>
    </source>
</evidence>
<evidence type="ECO:0000256" key="4">
    <source>
        <dbReference type="ARBA" id="ARBA00022475"/>
    </source>
</evidence>
<dbReference type="CDD" id="cd00075">
    <property type="entry name" value="HATPase"/>
    <property type="match status" value="1"/>
</dbReference>
<dbReference type="Pfam" id="PF02518">
    <property type="entry name" value="HATPase_c"/>
    <property type="match status" value="1"/>
</dbReference>
<evidence type="ECO:0000256" key="12">
    <source>
        <dbReference type="ARBA" id="ARBA00023012"/>
    </source>
</evidence>
<feature type="domain" description="Histidine kinase" evidence="15">
    <location>
        <begin position="269"/>
        <end position="490"/>
    </location>
</feature>
<dbReference type="OrthoDB" id="9809766at2"/>
<evidence type="ECO:0000256" key="14">
    <source>
        <dbReference type="SAM" id="Phobius"/>
    </source>
</evidence>
<evidence type="ECO:0000256" key="10">
    <source>
        <dbReference type="ARBA" id="ARBA00022840"/>
    </source>
</evidence>
<evidence type="ECO:0000256" key="8">
    <source>
        <dbReference type="ARBA" id="ARBA00022741"/>
    </source>
</evidence>
<dbReference type="InterPro" id="IPR050398">
    <property type="entry name" value="HssS/ArlS-like"/>
</dbReference>
<comment type="subcellular location">
    <subcellularLocation>
        <location evidence="2">Cell membrane</location>
        <topology evidence="2">Multi-pass membrane protein</topology>
    </subcellularLocation>
</comment>
<keyword evidence="4" id="KW-1003">Cell membrane</keyword>
<dbReference type="InterPro" id="IPR036890">
    <property type="entry name" value="HATPase_C_sf"/>
</dbReference>
<dbReference type="Gene3D" id="6.10.340.10">
    <property type="match status" value="1"/>
</dbReference>
<evidence type="ECO:0000256" key="13">
    <source>
        <dbReference type="ARBA" id="ARBA00023136"/>
    </source>
</evidence>
<organism evidence="16 17">
    <name type="scientific">Aliikangiella coralliicola</name>
    <dbReference type="NCBI Taxonomy" id="2592383"/>
    <lineage>
        <taxon>Bacteria</taxon>
        <taxon>Pseudomonadati</taxon>
        <taxon>Pseudomonadota</taxon>
        <taxon>Gammaproteobacteria</taxon>
        <taxon>Oceanospirillales</taxon>
        <taxon>Pleioneaceae</taxon>
        <taxon>Aliikangiella</taxon>
    </lineage>
</organism>
<dbReference type="PANTHER" id="PTHR45528:SF1">
    <property type="entry name" value="SENSOR HISTIDINE KINASE CPXA"/>
    <property type="match status" value="1"/>
</dbReference>
<evidence type="ECO:0000256" key="6">
    <source>
        <dbReference type="ARBA" id="ARBA00022679"/>
    </source>
</evidence>
<proteinExistence type="predicted"/>
<evidence type="ECO:0000256" key="5">
    <source>
        <dbReference type="ARBA" id="ARBA00022553"/>
    </source>
</evidence>
<reference evidence="16 17" key="1">
    <citation type="submission" date="2019-07" db="EMBL/GenBank/DDBJ databases">
        <title>Draft genome for Aliikangiella sp. M105.</title>
        <authorList>
            <person name="Wang G."/>
        </authorList>
    </citation>
    <scope>NUCLEOTIDE SEQUENCE [LARGE SCALE GENOMIC DNA]</scope>
    <source>
        <strain evidence="16 17">M105</strain>
    </source>
</reference>
<dbReference type="SMART" id="SM00387">
    <property type="entry name" value="HATPase_c"/>
    <property type="match status" value="1"/>
</dbReference>
<evidence type="ECO:0000313" key="17">
    <source>
        <dbReference type="Proteomes" id="UP000315439"/>
    </source>
</evidence>
<dbReference type="RefSeq" id="WP_142932377.1">
    <property type="nucleotide sequence ID" value="NZ_ML660166.1"/>
</dbReference>
<evidence type="ECO:0000256" key="9">
    <source>
        <dbReference type="ARBA" id="ARBA00022777"/>
    </source>
</evidence>
<dbReference type="PRINTS" id="PR00344">
    <property type="entry name" value="BCTRLSENSOR"/>
</dbReference>
<sequence>MKVSLYQKLAISLVLGFVLIAGTFVVIMQRLEAISRDQAEQELHQELAAHLVHDNPLLANGEHDQKALENLFHSMMILGPNFEFYVLDLDGNILTYSAKPGEVIRDKVELEPIQMWLDGRMSMPVYAADPRSDQAKIFSAAPIVKDGKTRGYLYVIVGGQIYDSIFSGIKNNEQIQLVGIMAIASVLFLITIILFSFQFFVSPLKRLTCQVKTLKSDGFNKKITPIYNENSGLEVAELSSAFNELISQVNNQFELLSKVDTERRELLAHLSHDLRTPLASLQGFLETIQLKYPNSSESEIQSYVKRCLKSARSLKGFVDQIFELAHLESGHVTVNFETFPVADLLYDLVDKFSIAAQQKGIELAVELDSENVQVITDIAKLERVLSNLIENAIRHTPKNGQIYLSAVQDNSSQQAVIAVRDNGTGIKQDELPYLFDARYRGKHAIDDGSRHIGLGLTITKKLINILGSEIKADNNPDGGAKFKFNLPLPV</sequence>
<keyword evidence="17" id="KW-1185">Reference proteome</keyword>
<evidence type="ECO:0000256" key="3">
    <source>
        <dbReference type="ARBA" id="ARBA00012438"/>
    </source>
</evidence>
<dbReference type="SUPFAM" id="SSF47384">
    <property type="entry name" value="Homodimeric domain of signal transducing histidine kinase"/>
    <property type="match status" value="1"/>
</dbReference>